<feature type="domain" description="DUF2231" evidence="2">
    <location>
        <begin position="3"/>
        <end position="156"/>
    </location>
</feature>
<gene>
    <name evidence="3" type="ORF">A3B90_00545</name>
</gene>
<organism evidence="3 4">
    <name type="scientific">Candidatus Magasanikbacteria bacterium RIFCSPHIGHO2_02_FULL_41_13</name>
    <dbReference type="NCBI Taxonomy" id="1798676"/>
    <lineage>
        <taxon>Bacteria</taxon>
        <taxon>Candidatus Magasanikiibacteriota</taxon>
    </lineage>
</organism>
<dbReference type="Proteomes" id="UP000178742">
    <property type="component" value="Unassembled WGS sequence"/>
</dbReference>
<comment type="caution">
    <text evidence="3">The sequence shown here is derived from an EMBL/GenBank/DDBJ whole genome shotgun (WGS) entry which is preliminary data.</text>
</comment>
<dbReference type="Pfam" id="PF09990">
    <property type="entry name" value="DUF2231"/>
    <property type="match status" value="1"/>
</dbReference>
<evidence type="ECO:0000256" key="1">
    <source>
        <dbReference type="SAM" id="Phobius"/>
    </source>
</evidence>
<keyword evidence="1" id="KW-1133">Transmembrane helix</keyword>
<dbReference type="InterPro" id="IPR019251">
    <property type="entry name" value="DUF2231_TM"/>
</dbReference>
<protein>
    <recommendedName>
        <fullName evidence="2">DUF2231 domain-containing protein</fullName>
    </recommendedName>
</protein>
<dbReference type="AlphaFoldDB" id="A0A1F6M697"/>
<evidence type="ECO:0000313" key="3">
    <source>
        <dbReference type="EMBL" id="OGH67063.1"/>
    </source>
</evidence>
<feature type="transmembrane region" description="Helical" evidence="1">
    <location>
        <begin position="6"/>
        <end position="25"/>
    </location>
</feature>
<evidence type="ECO:0000259" key="2">
    <source>
        <dbReference type="Pfam" id="PF09990"/>
    </source>
</evidence>
<keyword evidence="1" id="KW-0812">Transmembrane</keyword>
<dbReference type="EMBL" id="MFPX01000007">
    <property type="protein sequence ID" value="OGH67063.1"/>
    <property type="molecule type" value="Genomic_DNA"/>
</dbReference>
<sequence>MLNIHPAIVHTPVGLLTIYSLLEFLRFKKLLARPYWFYIKATLVIVGFGGAIAAYLTGDLLEDAFRGDALVEMHSNFALATSILYGIIAAGYLVLWFQKEWGDLAFLKNKNIAKIWQLKLFCANFLQKTWVAVPLSLLAFVCIFITGTLGGAIAYGPEIDPMVTFVYHLFF</sequence>
<keyword evidence="1" id="KW-0472">Membrane</keyword>
<feature type="transmembrane region" description="Helical" evidence="1">
    <location>
        <begin position="129"/>
        <end position="155"/>
    </location>
</feature>
<accession>A0A1F6M697</accession>
<feature type="transmembrane region" description="Helical" evidence="1">
    <location>
        <begin position="37"/>
        <end position="57"/>
    </location>
</feature>
<name>A0A1F6M697_9BACT</name>
<evidence type="ECO:0000313" key="4">
    <source>
        <dbReference type="Proteomes" id="UP000178742"/>
    </source>
</evidence>
<dbReference type="STRING" id="1798676.A3B90_00545"/>
<reference evidence="3 4" key="1">
    <citation type="journal article" date="2016" name="Nat. Commun.">
        <title>Thousands of microbial genomes shed light on interconnected biogeochemical processes in an aquifer system.</title>
        <authorList>
            <person name="Anantharaman K."/>
            <person name="Brown C.T."/>
            <person name="Hug L.A."/>
            <person name="Sharon I."/>
            <person name="Castelle C.J."/>
            <person name="Probst A.J."/>
            <person name="Thomas B.C."/>
            <person name="Singh A."/>
            <person name="Wilkins M.J."/>
            <person name="Karaoz U."/>
            <person name="Brodie E.L."/>
            <person name="Williams K.H."/>
            <person name="Hubbard S.S."/>
            <person name="Banfield J.F."/>
        </authorList>
    </citation>
    <scope>NUCLEOTIDE SEQUENCE [LARGE SCALE GENOMIC DNA]</scope>
</reference>
<proteinExistence type="predicted"/>
<feature type="transmembrane region" description="Helical" evidence="1">
    <location>
        <begin position="77"/>
        <end position="97"/>
    </location>
</feature>